<evidence type="ECO:0000256" key="4">
    <source>
        <dbReference type="ARBA" id="ARBA00022692"/>
    </source>
</evidence>
<evidence type="ECO:0000313" key="10">
    <source>
        <dbReference type="EMBL" id="CAH0388573.1"/>
    </source>
</evidence>
<gene>
    <name evidence="10" type="ORF">BEMITA_LOCUS7480</name>
</gene>
<evidence type="ECO:0008006" key="12">
    <source>
        <dbReference type="Google" id="ProtNLM"/>
    </source>
</evidence>
<feature type="repeat" description="Solcar" evidence="8">
    <location>
        <begin position="116"/>
        <end position="202"/>
    </location>
</feature>
<dbReference type="PROSITE" id="PS50920">
    <property type="entry name" value="SOLCAR"/>
    <property type="match status" value="3"/>
</dbReference>
<dbReference type="InterPro" id="IPR023395">
    <property type="entry name" value="MCP_dom_sf"/>
</dbReference>
<comment type="subcellular location">
    <subcellularLocation>
        <location evidence="1">Membrane</location>
        <topology evidence="1">Multi-pass membrane protein</topology>
    </subcellularLocation>
</comment>
<name>A0A9P0AAU8_BEMTA</name>
<keyword evidence="5" id="KW-0677">Repeat</keyword>
<dbReference type="Gene3D" id="1.50.40.10">
    <property type="entry name" value="Mitochondrial carrier domain"/>
    <property type="match status" value="1"/>
</dbReference>
<dbReference type="EMBL" id="OU963865">
    <property type="protein sequence ID" value="CAH0388573.1"/>
    <property type="molecule type" value="Genomic_DNA"/>
</dbReference>
<organism evidence="10 11">
    <name type="scientific">Bemisia tabaci</name>
    <name type="common">Sweetpotato whitefly</name>
    <name type="synonym">Aleurodes tabaci</name>
    <dbReference type="NCBI Taxonomy" id="7038"/>
    <lineage>
        <taxon>Eukaryota</taxon>
        <taxon>Metazoa</taxon>
        <taxon>Ecdysozoa</taxon>
        <taxon>Arthropoda</taxon>
        <taxon>Hexapoda</taxon>
        <taxon>Insecta</taxon>
        <taxon>Pterygota</taxon>
        <taxon>Neoptera</taxon>
        <taxon>Paraneoptera</taxon>
        <taxon>Hemiptera</taxon>
        <taxon>Sternorrhyncha</taxon>
        <taxon>Aleyrodoidea</taxon>
        <taxon>Aleyrodidae</taxon>
        <taxon>Aleyrodinae</taxon>
        <taxon>Bemisia</taxon>
    </lineage>
</organism>
<keyword evidence="6" id="KW-1133">Transmembrane helix</keyword>
<dbReference type="PANTHER" id="PTHR45683">
    <property type="entry name" value="MITOCHONDRIAL NICOTINAMIDE ADENINE DINUCLEOTIDE TRANSPORTER 1-RELATED-RELATED"/>
    <property type="match status" value="1"/>
</dbReference>
<dbReference type="InterPro" id="IPR002067">
    <property type="entry name" value="MCP"/>
</dbReference>
<dbReference type="PRINTS" id="PR00926">
    <property type="entry name" value="MITOCARRIER"/>
</dbReference>
<dbReference type="GO" id="GO:0016020">
    <property type="term" value="C:membrane"/>
    <property type="evidence" value="ECO:0007669"/>
    <property type="project" value="UniProtKB-SubCell"/>
</dbReference>
<accession>A0A9P0AAU8</accession>
<dbReference type="InterPro" id="IPR018108">
    <property type="entry name" value="MCP_transmembrane"/>
</dbReference>
<protein>
    <recommendedName>
        <fullName evidence="12">Mitochondrial carrier protein</fullName>
    </recommendedName>
</protein>
<evidence type="ECO:0000256" key="6">
    <source>
        <dbReference type="ARBA" id="ARBA00022989"/>
    </source>
</evidence>
<feature type="repeat" description="Solcar" evidence="8">
    <location>
        <begin position="224"/>
        <end position="320"/>
    </location>
</feature>
<evidence type="ECO:0000256" key="3">
    <source>
        <dbReference type="ARBA" id="ARBA00022448"/>
    </source>
</evidence>
<comment type="similarity">
    <text evidence="2 9">Belongs to the mitochondrial carrier (TC 2.A.29) family.</text>
</comment>
<evidence type="ECO:0000256" key="9">
    <source>
        <dbReference type="RuleBase" id="RU000488"/>
    </source>
</evidence>
<dbReference type="GO" id="GO:0015215">
    <property type="term" value="F:nucleotide transmembrane transporter activity"/>
    <property type="evidence" value="ECO:0007669"/>
    <property type="project" value="UniProtKB-ARBA"/>
</dbReference>
<dbReference type="Pfam" id="PF00153">
    <property type="entry name" value="Mito_carr"/>
    <property type="match status" value="3"/>
</dbReference>
<feature type="repeat" description="Solcar" evidence="8">
    <location>
        <begin position="13"/>
        <end position="106"/>
    </location>
</feature>
<evidence type="ECO:0000256" key="2">
    <source>
        <dbReference type="ARBA" id="ARBA00006375"/>
    </source>
</evidence>
<keyword evidence="7 8" id="KW-0472">Membrane</keyword>
<evidence type="ECO:0000256" key="5">
    <source>
        <dbReference type="ARBA" id="ARBA00022737"/>
    </source>
</evidence>
<proteinExistence type="inferred from homology"/>
<dbReference type="AlphaFoldDB" id="A0A9P0AAU8"/>
<dbReference type="KEGG" id="btab:109032858"/>
<dbReference type="InterPro" id="IPR044712">
    <property type="entry name" value="SLC25A32-like"/>
</dbReference>
<reference evidence="10" key="1">
    <citation type="submission" date="2021-12" db="EMBL/GenBank/DDBJ databases">
        <authorList>
            <person name="King R."/>
        </authorList>
    </citation>
    <scope>NUCLEOTIDE SEQUENCE</scope>
</reference>
<sequence>MMVGYDTRKLHNLNNDDLMLGGAIAGGLTRLLCQPLDVIKVRLQLQVERPSRSQPDAKYHGTLQTCSKIVKEEGYRALYKGHVSAQLLSISYGIASFASFEYFTKEVFVRKPHMKDLSPVTFICGGAANGLATVISYPFDTIRTRFIGQGKPPVYTGLFNCIGTILKVEGFRSLYRGFFATLIQIIPHGGAQFAIYNKISVIFKEKGIFVMSSLYTVKDRKKYLSPFGSFLAGAIAGAGAKVAIYPLDLAKKRLQIQGNYNEVREGFGKKFVCSGLVDCIKLTYRNEGFFALYKGLKPTLLKAMIATSLHFAIYEQTLLFLSNSKIAKTES</sequence>
<evidence type="ECO:0000256" key="1">
    <source>
        <dbReference type="ARBA" id="ARBA00004141"/>
    </source>
</evidence>
<keyword evidence="11" id="KW-1185">Reference proteome</keyword>
<dbReference type="SUPFAM" id="SSF103506">
    <property type="entry name" value="Mitochondrial carrier"/>
    <property type="match status" value="1"/>
</dbReference>
<evidence type="ECO:0000256" key="8">
    <source>
        <dbReference type="PROSITE-ProRule" id="PRU00282"/>
    </source>
</evidence>
<evidence type="ECO:0000313" key="11">
    <source>
        <dbReference type="Proteomes" id="UP001152759"/>
    </source>
</evidence>
<keyword evidence="3 9" id="KW-0813">Transport</keyword>
<evidence type="ECO:0000256" key="7">
    <source>
        <dbReference type="ARBA" id="ARBA00023136"/>
    </source>
</evidence>
<dbReference type="Proteomes" id="UP001152759">
    <property type="component" value="Chromosome 4"/>
</dbReference>
<dbReference type="OrthoDB" id="18574at2759"/>
<keyword evidence="4 8" id="KW-0812">Transmembrane</keyword>